<dbReference type="InterPro" id="IPR051017">
    <property type="entry name" value="Aldolase-II_Adducin_sf"/>
</dbReference>
<dbReference type="NCBIfam" id="NF004855">
    <property type="entry name" value="PRK06208.1"/>
    <property type="match status" value="1"/>
</dbReference>
<name>A0A5E8C081_9ASCO</name>
<sequence length="310" mass="34513">MSQTVTITQAQQTQTIKATGSKLEQQQPELKGFSLGPDPYPRPTFTDKHEQRRWMLQHLAGAYRVFARNGYLEGSAGHLSIRDPVDPTTFWINPLGKHFALIKASDMVQVDEDSNVINVAANILGKNESTVTNKAPRNIAINLAGFKIHSELHKARPDVWAACHAHSIHGKAYSAFGKPLEMINQDACIFYKTHAVYDNFGGIVLDANEGKHIAEALGARNKALILKNHGLLTVGETIDEAAYLFGLMERSCKIQLLADAAEGNRGLKKEEIPDQIAQFTWENTASADILYQEFQPELEYETHLDDSYLK</sequence>
<keyword evidence="4" id="KW-1185">Reference proteome</keyword>
<dbReference type="PANTHER" id="PTHR10672:SF25">
    <property type="entry name" value="MEIOTICALLY UP-REGULATED GENE 14 PROTEIN"/>
    <property type="match status" value="1"/>
</dbReference>
<dbReference type="GO" id="GO:0051015">
    <property type="term" value="F:actin filament binding"/>
    <property type="evidence" value="ECO:0007669"/>
    <property type="project" value="TreeGrafter"/>
</dbReference>
<reference evidence="3 4" key="1">
    <citation type="submission" date="2019-09" db="EMBL/GenBank/DDBJ databases">
        <authorList>
            <person name="Brejova B."/>
        </authorList>
    </citation>
    <scope>NUCLEOTIDE SEQUENCE [LARGE SCALE GENOMIC DNA]</scope>
</reference>
<evidence type="ECO:0000313" key="3">
    <source>
        <dbReference type="EMBL" id="VVT56290.1"/>
    </source>
</evidence>
<dbReference type="Gene3D" id="3.40.225.10">
    <property type="entry name" value="Class II aldolase/adducin N-terminal domain"/>
    <property type="match status" value="1"/>
</dbReference>
<gene>
    <name evidence="3" type="ORF">SAPINGB_P004935</name>
</gene>
<accession>A0A5E8C081</accession>
<dbReference type="InterPro" id="IPR001303">
    <property type="entry name" value="Aldolase_II/adducin_N"/>
</dbReference>
<evidence type="ECO:0000259" key="2">
    <source>
        <dbReference type="SMART" id="SM01007"/>
    </source>
</evidence>
<dbReference type="SMART" id="SM01007">
    <property type="entry name" value="Aldolase_II"/>
    <property type="match status" value="1"/>
</dbReference>
<dbReference type="RefSeq" id="XP_031855541.1">
    <property type="nucleotide sequence ID" value="XM_031999650.1"/>
</dbReference>
<protein>
    <recommendedName>
        <fullName evidence="2">Class II aldolase/adducin N-terminal domain-containing protein</fullName>
    </recommendedName>
</protein>
<dbReference type="Pfam" id="PF00596">
    <property type="entry name" value="Aldolase_II"/>
    <property type="match status" value="1"/>
</dbReference>
<dbReference type="Proteomes" id="UP000398389">
    <property type="component" value="Unassembled WGS sequence"/>
</dbReference>
<dbReference type="FunFam" id="3.40.225.10:FF:000009">
    <property type="entry name" value="Class II aldolase/adducin N-terminal"/>
    <property type="match status" value="1"/>
</dbReference>
<dbReference type="GeneID" id="43583750"/>
<organism evidence="3 4">
    <name type="scientific">Magnusiomyces paraingens</name>
    <dbReference type="NCBI Taxonomy" id="2606893"/>
    <lineage>
        <taxon>Eukaryota</taxon>
        <taxon>Fungi</taxon>
        <taxon>Dikarya</taxon>
        <taxon>Ascomycota</taxon>
        <taxon>Saccharomycotina</taxon>
        <taxon>Dipodascomycetes</taxon>
        <taxon>Dipodascales</taxon>
        <taxon>Dipodascaceae</taxon>
        <taxon>Magnusiomyces</taxon>
    </lineage>
</organism>
<dbReference type="EMBL" id="CABVLU010000004">
    <property type="protein sequence ID" value="VVT56290.1"/>
    <property type="molecule type" value="Genomic_DNA"/>
</dbReference>
<dbReference type="PANTHER" id="PTHR10672">
    <property type="entry name" value="ADDUCIN"/>
    <property type="match status" value="1"/>
</dbReference>
<evidence type="ECO:0000256" key="1">
    <source>
        <dbReference type="SAM" id="MobiDB-lite"/>
    </source>
</evidence>
<dbReference type="InterPro" id="IPR036409">
    <property type="entry name" value="Aldolase_II/adducin_N_sf"/>
</dbReference>
<feature type="region of interest" description="Disordered" evidence="1">
    <location>
        <begin position="1"/>
        <end position="42"/>
    </location>
</feature>
<dbReference type="SUPFAM" id="SSF53639">
    <property type="entry name" value="AraD/HMP-PK domain-like"/>
    <property type="match status" value="1"/>
</dbReference>
<dbReference type="OrthoDB" id="3238794at2759"/>
<feature type="domain" description="Class II aldolase/adducin N-terminal" evidence="2">
    <location>
        <begin position="57"/>
        <end position="256"/>
    </location>
</feature>
<evidence type="ECO:0000313" key="4">
    <source>
        <dbReference type="Proteomes" id="UP000398389"/>
    </source>
</evidence>
<dbReference type="AlphaFoldDB" id="A0A5E8C081"/>
<proteinExistence type="predicted"/>
<dbReference type="GO" id="GO:0005856">
    <property type="term" value="C:cytoskeleton"/>
    <property type="evidence" value="ECO:0007669"/>
    <property type="project" value="TreeGrafter"/>
</dbReference>
<feature type="compositionally biased region" description="Low complexity" evidence="1">
    <location>
        <begin position="1"/>
        <end position="19"/>
    </location>
</feature>